<dbReference type="PANTHER" id="PTHR47505">
    <property type="entry name" value="DNA UTILIZATION PROTEIN YHGH"/>
    <property type="match status" value="1"/>
</dbReference>
<dbReference type="InterPro" id="IPR051910">
    <property type="entry name" value="ComF/GntX_DNA_util-trans"/>
</dbReference>
<comment type="similarity">
    <text evidence="1">Belongs to the ComF/GntX family.</text>
</comment>
<dbReference type="AlphaFoldDB" id="A0A6I2UFF7"/>
<dbReference type="Pfam" id="PF00156">
    <property type="entry name" value="Pribosyltran"/>
    <property type="match status" value="1"/>
</dbReference>
<dbReference type="GeneID" id="96777741"/>
<reference evidence="4 5" key="1">
    <citation type="submission" date="2019-08" db="EMBL/GenBank/DDBJ databases">
        <title>In-depth cultivation of the pig gut microbiome towards novel bacterial diversity and tailored functional studies.</title>
        <authorList>
            <person name="Wylensek D."/>
            <person name="Hitch T.C.A."/>
            <person name="Clavel T."/>
        </authorList>
    </citation>
    <scope>NUCLEOTIDE SEQUENCE [LARGE SCALE GENOMIC DNA]</scope>
    <source>
        <strain evidence="4 5">WCA-693-APC-5D-A</strain>
    </source>
</reference>
<dbReference type="Gene3D" id="3.40.50.2020">
    <property type="match status" value="1"/>
</dbReference>
<sequence length="243" mass="26331">MLDWVLDLLFPPQCPACGRYTERRDTWCDSCFAGLVKPHRLPLDAEMYSLFDGGVWALGVYEAGLRDMLRQLKYDGKKGLLPGLHRYMAAGLRQLPLAAGNGRQEGLRCNKSRADGDVSRENVLAVPVPLHPDRLKERGFNQSELLFREPLAALDIPLQGALVRCRATTPQFGLTAAERRGNLQGAFALAEEATAAGDALNGKKVILVDDIMTTGATLQECALVLKEAGAASLMGIVAASGRK</sequence>
<evidence type="ECO:0000256" key="1">
    <source>
        <dbReference type="ARBA" id="ARBA00008007"/>
    </source>
</evidence>
<name>A0A6I2UFF7_9FIRM</name>
<dbReference type="CDD" id="cd06223">
    <property type="entry name" value="PRTases_typeI"/>
    <property type="match status" value="1"/>
</dbReference>
<gene>
    <name evidence="4" type="ORF">FYJ84_02315</name>
</gene>
<dbReference type="SUPFAM" id="SSF53271">
    <property type="entry name" value="PRTase-like"/>
    <property type="match status" value="1"/>
</dbReference>
<dbReference type="Proteomes" id="UP000433181">
    <property type="component" value="Unassembled WGS sequence"/>
</dbReference>
<dbReference type="InterPro" id="IPR044005">
    <property type="entry name" value="DZR_2"/>
</dbReference>
<proteinExistence type="inferred from homology"/>
<evidence type="ECO:0000259" key="2">
    <source>
        <dbReference type="Pfam" id="PF00156"/>
    </source>
</evidence>
<dbReference type="InterPro" id="IPR000836">
    <property type="entry name" value="PRTase_dom"/>
</dbReference>
<evidence type="ECO:0000313" key="5">
    <source>
        <dbReference type="Proteomes" id="UP000433181"/>
    </source>
</evidence>
<keyword evidence="5" id="KW-1185">Reference proteome</keyword>
<comment type="caution">
    <text evidence="4">The sequence shown here is derived from an EMBL/GenBank/DDBJ whole genome shotgun (WGS) entry which is preliminary data.</text>
</comment>
<feature type="domain" description="Double zinc ribbon" evidence="3">
    <location>
        <begin position="5"/>
        <end position="35"/>
    </location>
</feature>
<accession>A0A6I2UFF7</accession>
<dbReference type="PANTHER" id="PTHR47505:SF1">
    <property type="entry name" value="DNA UTILIZATION PROTEIN YHGH"/>
    <property type="match status" value="1"/>
</dbReference>
<dbReference type="InterPro" id="IPR029057">
    <property type="entry name" value="PRTase-like"/>
</dbReference>
<protein>
    <submittedName>
        <fullName evidence="4">ComF family protein</fullName>
    </submittedName>
</protein>
<feature type="domain" description="Phosphoribosyltransferase" evidence="2">
    <location>
        <begin position="196"/>
        <end position="233"/>
    </location>
</feature>
<dbReference type="RefSeq" id="WP_328596308.1">
    <property type="nucleotide sequence ID" value="NZ_VUNR01000003.1"/>
</dbReference>
<dbReference type="EMBL" id="VUNR01000003">
    <property type="protein sequence ID" value="MSU07822.1"/>
    <property type="molecule type" value="Genomic_DNA"/>
</dbReference>
<dbReference type="Pfam" id="PF18912">
    <property type="entry name" value="DZR_2"/>
    <property type="match status" value="1"/>
</dbReference>
<evidence type="ECO:0000313" key="4">
    <source>
        <dbReference type="EMBL" id="MSU07822.1"/>
    </source>
</evidence>
<evidence type="ECO:0000259" key="3">
    <source>
        <dbReference type="Pfam" id="PF18912"/>
    </source>
</evidence>
<organism evidence="4 5">
    <name type="scientific">Anaerovibrio slackiae</name>
    <dbReference type="NCBI Taxonomy" id="2652309"/>
    <lineage>
        <taxon>Bacteria</taxon>
        <taxon>Bacillati</taxon>
        <taxon>Bacillota</taxon>
        <taxon>Negativicutes</taxon>
        <taxon>Selenomonadales</taxon>
        <taxon>Selenomonadaceae</taxon>
        <taxon>Anaerovibrio</taxon>
    </lineage>
</organism>